<protein>
    <submittedName>
        <fullName evidence="1">Uncharacterized protein</fullName>
    </submittedName>
</protein>
<name>A0A7N2MKN1_QUELO</name>
<proteinExistence type="predicted"/>
<dbReference type="Proteomes" id="UP000594261">
    <property type="component" value="Chromosome 9"/>
</dbReference>
<dbReference type="EMBL" id="LRBV02000009">
    <property type="status" value="NOT_ANNOTATED_CDS"/>
    <property type="molecule type" value="Genomic_DNA"/>
</dbReference>
<accession>A0A7N2MKN1</accession>
<dbReference type="InParanoid" id="A0A7N2MKN1"/>
<reference evidence="1 2" key="1">
    <citation type="journal article" date="2016" name="G3 (Bethesda)">
        <title>First Draft Assembly and Annotation of the Genome of a California Endemic Oak Quercus lobata Nee (Fagaceae).</title>
        <authorList>
            <person name="Sork V.L."/>
            <person name="Fitz-Gibbon S.T."/>
            <person name="Puiu D."/>
            <person name="Crepeau M."/>
            <person name="Gugger P.F."/>
            <person name="Sherman R."/>
            <person name="Stevens K."/>
            <person name="Langley C.H."/>
            <person name="Pellegrini M."/>
            <person name="Salzberg S.L."/>
        </authorList>
    </citation>
    <scope>NUCLEOTIDE SEQUENCE [LARGE SCALE GENOMIC DNA]</scope>
    <source>
        <strain evidence="1 2">cv. SW786</strain>
    </source>
</reference>
<organism evidence="1 2">
    <name type="scientific">Quercus lobata</name>
    <name type="common">Valley oak</name>
    <dbReference type="NCBI Taxonomy" id="97700"/>
    <lineage>
        <taxon>Eukaryota</taxon>
        <taxon>Viridiplantae</taxon>
        <taxon>Streptophyta</taxon>
        <taxon>Embryophyta</taxon>
        <taxon>Tracheophyta</taxon>
        <taxon>Spermatophyta</taxon>
        <taxon>Magnoliopsida</taxon>
        <taxon>eudicotyledons</taxon>
        <taxon>Gunneridae</taxon>
        <taxon>Pentapetalae</taxon>
        <taxon>rosids</taxon>
        <taxon>fabids</taxon>
        <taxon>Fagales</taxon>
        <taxon>Fagaceae</taxon>
        <taxon>Quercus</taxon>
    </lineage>
</organism>
<reference evidence="1" key="2">
    <citation type="submission" date="2021-01" db="UniProtKB">
        <authorList>
            <consortium name="EnsemblPlants"/>
        </authorList>
    </citation>
    <scope>IDENTIFICATION</scope>
</reference>
<evidence type="ECO:0000313" key="1">
    <source>
        <dbReference type="EnsemblPlants" id="QL09p038250:mrna:CDS:1"/>
    </source>
</evidence>
<dbReference type="AlphaFoldDB" id="A0A7N2MKN1"/>
<keyword evidence="2" id="KW-1185">Reference proteome</keyword>
<dbReference type="Gramene" id="QL09p038250:mrna">
    <property type="protein sequence ID" value="QL09p038250:mrna:CDS:1"/>
    <property type="gene ID" value="QL09p038250"/>
</dbReference>
<sequence>MGIEPPELTVMTAWGIWFNRNKTGMGATCQTSHEIMAKAPFLLMEYQEAHLRPTQFKDAEAKALDEASIFAWDVGVKDVIFETNSSLSHMLLPPPRMPRLLSPTSSLGHAFDSKIFVLLSAHM</sequence>
<evidence type="ECO:0000313" key="2">
    <source>
        <dbReference type="Proteomes" id="UP000594261"/>
    </source>
</evidence>
<dbReference type="EnsemblPlants" id="QL09p038250:mrna">
    <property type="protein sequence ID" value="QL09p038250:mrna:CDS:1"/>
    <property type="gene ID" value="QL09p038250"/>
</dbReference>